<dbReference type="OrthoDB" id="9772584at2"/>
<evidence type="ECO:0000256" key="2">
    <source>
        <dbReference type="ARBA" id="ARBA00023002"/>
    </source>
</evidence>
<evidence type="ECO:0000313" key="7">
    <source>
        <dbReference type="Proteomes" id="UP000199412"/>
    </source>
</evidence>
<evidence type="ECO:0000313" key="6">
    <source>
        <dbReference type="EMBL" id="SDE49070.1"/>
    </source>
</evidence>
<keyword evidence="7" id="KW-1185">Reference proteome</keyword>
<dbReference type="Gene3D" id="3.40.605.10">
    <property type="entry name" value="Aldehyde Dehydrogenase, Chain A, domain 1"/>
    <property type="match status" value="1"/>
</dbReference>
<dbReference type="InterPro" id="IPR016163">
    <property type="entry name" value="Ald_DH_C"/>
</dbReference>
<dbReference type="AlphaFoldDB" id="A0A1G7DDJ4"/>
<evidence type="ECO:0000256" key="1">
    <source>
        <dbReference type="ARBA" id="ARBA00009986"/>
    </source>
</evidence>
<dbReference type="PROSITE" id="PS00070">
    <property type="entry name" value="ALDEHYDE_DEHYDR_CYS"/>
    <property type="match status" value="1"/>
</dbReference>
<feature type="domain" description="Aldehyde dehydrogenase" evidence="5">
    <location>
        <begin position="15"/>
        <end position="473"/>
    </location>
</feature>
<accession>A0A1G7DDJ4</accession>
<sequence length="479" mass="51329">MVTPLWVCGQPEMTDETLVSINPADGTIAGEVCIASPRLVDQAVRATHDAWRRSDWPHRLPHERARVLVRVAERLEAERESLAELQMHDSGKPLAECRKMVTTAAGSFRFFAAVLETEETEVTPPRGSYVSMTVVEPYGVVALITPWNSPIMQEAQKAAPALATGNAVIIKPSEETPQLAFHLARICADAGVPRELVTVLPGTGETTGAALVAHPLVRMVSFTGGTETGRAIGAVCAERIIPAALELGGKSPHIVFADADLDRALDAVASGIFGSAGQSCVAGSRLLVEESIAEPFITRLAERADALRVGHPADPATQMGPLVSQHHRDRVESYIRIGLEEDGGRLRAGGVRPDDPALANGAYVRPTVIDGVSNDARCAQEEIFGPVIVCVPFRTENDLIEMANDSVYGLAAGIWSGSFDRAWRVGRAVQAGSVWINCYKQSSISSPFGGFKESGLLREKGRQGLRLYGALKSIYLGLQ</sequence>
<keyword evidence="2 4" id="KW-0560">Oxidoreductase</keyword>
<feature type="active site" evidence="3">
    <location>
        <position position="246"/>
    </location>
</feature>
<dbReference type="GO" id="GO:0016620">
    <property type="term" value="F:oxidoreductase activity, acting on the aldehyde or oxo group of donors, NAD or NADP as acceptor"/>
    <property type="evidence" value="ECO:0007669"/>
    <property type="project" value="InterPro"/>
</dbReference>
<organism evidence="6 7">
    <name type="scientific">Rhodospira trueperi</name>
    <dbReference type="NCBI Taxonomy" id="69960"/>
    <lineage>
        <taxon>Bacteria</taxon>
        <taxon>Pseudomonadati</taxon>
        <taxon>Pseudomonadota</taxon>
        <taxon>Alphaproteobacteria</taxon>
        <taxon>Rhodospirillales</taxon>
        <taxon>Rhodospirillaceae</taxon>
        <taxon>Rhodospira</taxon>
    </lineage>
</organism>
<dbReference type="PANTHER" id="PTHR11699">
    <property type="entry name" value="ALDEHYDE DEHYDROGENASE-RELATED"/>
    <property type="match status" value="1"/>
</dbReference>
<dbReference type="InterPro" id="IPR016161">
    <property type="entry name" value="Ald_DH/histidinol_DH"/>
</dbReference>
<evidence type="ECO:0000256" key="4">
    <source>
        <dbReference type="RuleBase" id="RU003345"/>
    </source>
</evidence>
<dbReference type="Gene3D" id="3.40.309.10">
    <property type="entry name" value="Aldehyde Dehydrogenase, Chain A, domain 2"/>
    <property type="match status" value="1"/>
</dbReference>
<dbReference type="SUPFAM" id="SSF53720">
    <property type="entry name" value="ALDH-like"/>
    <property type="match status" value="1"/>
</dbReference>
<dbReference type="CDD" id="cd07114">
    <property type="entry name" value="ALDH_DhaS"/>
    <property type="match status" value="1"/>
</dbReference>
<dbReference type="STRING" id="69960.SAMN05421720_107119"/>
<dbReference type="PROSITE" id="PS00687">
    <property type="entry name" value="ALDEHYDE_DEHYDR_GLU"/>
    <property type="match status" value="1"/>
</dbReference>
<dbReference type="InterPro" id="IPR016160">
    <property type="entry name" value="Ald_DH_CS_CYS"/>
</dbReference>
<dbReference type="InterPro" id="IPR016162">
    <property type="entry name" value="Ald_DH_N"/>
</dbReference>
<protein>
    <submittedName>
        <fullName evidence="6">Acyl-CoA reductase</fullName>
    </submittedName>
</protein>
<dbReference type="EMBL" id="FNAP01000007">
    <property type="protein sequence ID" value="SDE49070.1"/>
    <property type="molecule type" value="Genomic_DNA"/>
</dbReference>
<evidence type="ECO:0000256" key="3">
    <source>
        <dbReference type="PROSITE-ProRule" id="PRU10007"/>
    </source>
</evidence>
<reference evidence="6 7" key="1">
    <citation type="submission" date="2016-10" db="EMBL/GenBank/DDBJ databases">
        <authorList>
            <person name="de Groot N.N."/>
        </authorList>
    </citation>
    <scope>NUCLEOTIDE SEQUENCE [LARGE SCALE GENOMIC DNA]</scope>
    <source>
        <strain evidence="6 7">ATCC 700224</strain>
    </source>
</reference>
<dbReference type="FunFam" id="3.40.309.10:FF:000012">
    <property type="entry name" value="Betaine aldehyde dehydrogenase"/>
    <property type="match status" value="1"/>
</dbReference>
<proteinExistence type="inferred from homology"/>
<dbReference type="InterPro" id="IPR015590">
    <property type="entry name" value="Aldehyde_DH_dom"/>
</dbReference>
<dbReference type="Pfam" id="PF00171">
    <property type="entry name" value="Aldedh"/>
    <property type="match status" value="1"/>
</dbReference>
<dbReference type="RefSeq" id="WP_092786095.1">
    <property type="nucleotide sequence ID" value="NZ_FNAP01000007.1"/>
</dbReference>
<dbReference type="InterPro" id="IPR029510">
    <property type="entry name" value="Ald_DH_CS_GLU"/>
</dbReference>
<dbReference type="FunFam" id="3.40.605.10:FF:000007">
    <property type="entry name" value="NAD/NADP-dependent betaine aldehyde dehydrogenase"/>
    <property type="match status" value="1"/>
</dbReference>
<evidence type="ECO:0000259" key="5">
    <source>
        <dbReference type="Pfam" id="PF00171"/>
    </source>
</evidence>
<name>A0A1G7DDJ4_9PROT</name>
<comment type="similarity">
    <text evidence="1 4">Belongs to the aldehyde dehydrogenase family.</text>
</comment>
<gene>
    <name evidence="6" type="ORF">SAMN05421720_107119</name>
</gene>
<dbReference type="Proteomes" id="UP000199412">
    <property type="component" value="Unassembled WGS sequence"/>
</dbReference>